<comment type="caution">
    <text evidence="1">The sequence shown here is derived from an EMBL/GenBank/DDBJ whole genome shotgun (WGS) entry which is preliminary data.</text>
</comment>
<evidence type="ECO:0000313" key="2">
    <source>
        <dbReference type="Proteomes" id="UP000770661"/>
    </source>
</evidence>
<dbReference type="EMBL" id="JACEEZ010016859">
    <property type="protein sequence ID" value="KAG0717939.1"/>
    <property type="molecule type" value="Genomic_DNA"/>
</dbReference>
<dbReference type="OrthoDB" id="6365676at2759"/>
<gene>
    <name evidence="1" type="ORF">GWK47_007908</name>
</gene>
<reference evidence="1" key="1">
    <citation type="submission" date="2020-07" db="EMBL/GenBank/DDBJ databases">
        <title>The High-quality genome of the commercially important snow crab, Chionoecetes opilio.</title>
        <authorList>
            <person name="Jeong J.-H."/>
            <person name="Ryu S."/>
        </authorList>
    </citation>
    <scope>NUCLEOTIDE SEQUENCE</scope>
    <source>
        <strain evidence="1">MADBK_172401_WGS</strain>
        <tissue evidence="1">Digestive gland</tissue>
    </source>
</reference>
<name>A0A8J4Y7Z1_CHIOP</name>
<dbReference type="AlphaFoldDB" id="A0A8J4Y7Z1"/>
<sequence length="203" mass="21166">MATTTVQGMKTEPVVQQQTSQAREAQGTQIITHNGQTYSVMPQAQMQTVTIDGQEAIYIPASVQHAPATAGTQQIQIAGNQAIFTPAGQIIRAQNIIQNVQGVGQPITVGSVRQSGTAGAAGGQAAPTQATQVGQMATQVMQSAGVPQATIPVQIPISTAGGQTVYQTIPFPVQIPCIPNMMQANGQTLQMVPQLAQRCGHEQ</sequence>
<organism evidence="1 2">
    <name type="scientific">Chionoecetes opilio</name>
    <name type="common">Atlantic snow crab</name>
    <name type="synonym">Cancer opilio</name>
    <dbReference type="NCBI Taxonomy" id="41210"/>
    <lineage>
        <taxon>Eukaryota</taxon>
        <taxon>Metazoa</taxon>
        <taxon>Ecdysozoa</taxon>
        <taxon>Arthropoda</taxon>
        <taxon>Crustacea</taxon>
        <taxon>Multicrustacea</taxon>
        <taxon>Malacostraca</taxon>
        <taxon>Eumalacostraca</taxon>
        <taxon>Eucarida</taxon>
        <taxon>Decapoda</taxon>
        <taxon>Pleocyemata</taxon>
        <taxon>Brachyura</taxon>
        <taxon>Eubrachyura</taxon>
        <taxon>Majoidea</taxon>
        <taxon>Majidae</taxon>
        <taxon>Chionoecetes</taxon>
    </lineage>
</organism>
<dbReference type="Proteomes" id="UP000770661">
    <property type="component" value="Unassembled WGS sequence"/>
</dbReference>
<proteinExistence type="predicted"/>
<keyword evidence="2" id="KW-1185">Reference proteome</keyword>
<protein>
    <submittedName>
        <fullName evidence="1">Uncharacterized protein</fullName>
    </submittedName>
</protein>
<accession>A0A8J4Y7Z1</accession>
<evidence type="ECO:0000313" key="1">
    <source>
        <dbReference type="EMBL" id="KAG0717939.1"/>
    </source>
</evidence>